<dbReference type="PANTHER" id="PTHR38436">
    <property type="entry name" value="POLYKETIDE CYCLASE SNOAL-LIKE DOMAIN"/>
    <property type="match status" value="1"/>
</dbReference>
<proteinExistence type="predicted"/>
<dbReference type="PANTHER" id="PTHR38436:SF3">
    <property type="entry name" value="CARBOXYMETHYLENEBUTENOLIDASE-RELATED"/>
    <property type="match status" value="1"/>
</dbReference>
<dbReference type="InterPro" id="IPR032710">
    <property type="entry name" value="NTF2-like_dom_sf"/>
</dbReference>
<reference evidence="1" key="1">
    <citation type="submission" date="2023-06" db="EMBL/GenBank/DDBJ databases">
        <title>Genome-scale phylogeny and comparative genomics of the fungal order Sordariales.</title>
        <authorList>
            <consortium name="Lawrence Berkeley National Laboratory"/>
            <person name="Hensen N."/>
            <person name="Bonometti L."/>
            <person name="Westerberg I."/>
            <person name="Brannstrom I.O."/>
            <person name="Guillou S."/>
            <person name="Cros-Aarteil S."/>
            <person name="Calhoun S."/>
            <person name="Haridas S."/>
            <person name="Kuo A."/>
            <person name="Mondo S."/>
            <person name="Pangilinan J."/>
            <person name="Riley R."/>
            <person name="LaButti K."/>
            <person name="Andreopoulos B."/>
            <person name="Lipzen A."/>
            <person name="Chen C."/>
            <person name="Yanf M."/>
            <person name="Daum C."/>
            <person name="Ng V."/>
            <person name="Clum A."/>
            <person name="Steindorff A."/>
            <person name="Ohm R."/>
            <person name="Martin F."/>
            <person name="Silar P."/>
            <person name="Natvig D."/>
            <person name="Lalanne C."/>
            <person name="Gautier V."/>
            <person name="Ament-velasquez S.L."/>
            <person name="Kruys A."/>
            <person name="Hutchinson M.I."/>
            <person name="Powell A.J."/>
            <person name="Barry K."/>
            <person name="Miller A.N."/>
            <person name="Grigoriev I.V."/>
            <person name="Debuchy R."/>
            <person name="Gladieux P."/>
            <person name="Thoren M.H."/>
            <person name="Johannesson H."/>
        </authorList>
    </citation>
    <scope>NUCLEOTIDE SEQUENCE</scope>
    <source>
        <strain evidence="1">SMH3187-1</strain>
    </source>
</reference>
<accession>A0AA40K5X4</accession>
<gene>
    <name evidence="1" type="ORF">B0T18DRAFT_327476</name>
</gene>
<dbReference type="GO" id="GO:0030638">
    <property type="term" value="P:polyketide metabolic process"/>
    <property type="evidence" value="ECO:0007669"/>
    <property type="project" value="InterPro"/>
</dbReference>
<comment type="caution">
    <text evidence="1">The sequence shown here is derived from an EMBL/GenBank/DDBJ whole genome shotgun (WGS) entry which is preliminary data.</text>
</comment>
<evidence type="ECO:0000313" key="2">
    <source>
        <dbReference type="Proteomes" id="UP001172155"/>
    </source>
</evidence>
<organism evidence="1 2">
    <name type="scientific">Schizothecium vesticola</name>
    <dbReference type="NCBI Taxonomy" id="314040"/>
    <lineage>
        <taxon>Eukaryota</taxon>
        <taxon>Fungi</taxon>
        <taxon>Dikarya</taxon>
        <taxon>Ascomycota</taxon>
        <taxon>Pezizomycotina</taxon>
        <taxon>Sordariomycetes</taxon>
        <taxon>Sordariomycetidae</taxon>
        <taxon>Sordariales</taxon>
        <taxon>Schizotheciaceae</taxon>
        <taxon>Schizothecium</taxon>
    </lineage>
</organism>
<sequence>MASPDDSDHFRYQAPLSRCGTGPGLIIIVADHVDLRPDPKTLDPPPLEKWAEESYAVCQIRLNALESCYDRAFQQLADSPECTNTDKAGIIIISDDPSATSRALTLITSHPTSPTISALVLYGSTPAPPSLPFPTLTHLPGPAAPTPGPSKVHTYPPTTTPFFLLPSHPSYRPSAAAVAHTRTLAFLKPLLGGPFFDLEAIWDEHTRLEFGERSVAGTMATMVGEPYVNHVPTLTGGVGRAALTAFYRDHFIHSNAADAGLELVSRTVGVDRVVDEFLFGCTHEREVDWLIPGIPPTGRKLSIPFTSVVNIRGDRLFHEHISWDQGTVLRQLGLMPEYLPFPYPVPGEHGEDGSGRQRRWEYRVPVAGVETALKLVDEHAVPSNGMLAFAVREVRGDGGDVRIEWSR</sequence>
<protein>
    <recommendedName>
        <fullName evidence="3">NTF2-like protein</fullName>
    </recommendedName>
</protein>
<evidence type="ECO:0008006" key="3">
    <source>
        <dbReference type="Google" id="ProtNLM"/>
    </source>
</evidence>
<dbReference type="EMBL" id="JAUKUD010000004">
    <property type="protein sequence ID" value="KAK0747133.1"/>
    <property type="molecule type" value="Genomic_DNA"/>
</dbReference>
<dbReference type="InterPro" id="IPR009959">
    <property type="entry name" value="Cyclase_SnoaL-like"/>
</dbReference>
<keyword evidence="2" id="KW-1185">Reference proteome</keyword>
<dbReference type="Gene3D" id="3.10.450.50">
    <property type="match status" value="1"/>
</dbReference>
<evidence type="ECO:0000313" key="1">
    <source>
        <dbReference type="EMBL" id="KAK0747133.1"/>
    </source>
</evidence>
<dbReference type="AlphaFoldDB" id="A0AA40K5X4"/>
<dbReference type="Proteomes" id="UP001172155">
    <property type="component" value="Unassembled WGS sequence"/>
</dbReference>
<dbReference type="SUPFAM" id="SSF54427">
    <property type="entry name" value="NTF2-like"/>
    <property type="match status" value="1"/>
</dbReference>
<name>A0AA40K5X4_9PEZI</name>